<comment type="caution">
    <text evidence="3">The sequence shown here is derived from an EMBL/GenBank/DDBJ whole genome shotgun (WGS) entry which is preliminary data.</text>
</comment>
<evidence type="ECO:0000256" key="1">
    <source>
        <dbReference type="PROSITE-ProRule" id="PRU00325"/>
    </source>
</evidence>
<gene>
    <name evidence="3" type="ORF">EA344_00600</name>
</gene>
<dbReference type="GO" id="GO:0008270">
    <property type="term" value="F:zinc ion binding"/>
    <property type="evidence" value="ECO:0007669"/>
    <property type="project" value="UniProtKB-KW"/>
</dbReference>
<dbReference type="AlphaFoldDB" id="A0A651EHF8"/>
<protein>
    <recommendedName>
        <fullName evidence="2">SWIM-type domain-containing protein</fullName>
    </recommendedName>
</protein>
<dbReference type="InterPro" id="IPR007527">
    <property type="entry name" value="Znf_SWIM"/>
</dbReference>
<keyword evidence="1" id="KW-0863">Zinc-finger</keyword>
<organism evidence="3">
    <name type="scientific">Alkalicoccus sp</name>
    <dbReference type="NCBI Taxonomy" id="2005376"/>
    <lineage>
        <taxon>Bacteria</taxon>
        <taxon>Bacillati</taxon>
        <taxon>Bacillota</taxon>
        <taxon>Bacilli</taxon>
        <taxon>Bacillales</taxon>
        <taxon>Bacillaceae</taxon>
        <taxon>Alkalicoccus</taxon>
    </lineage>
</organism>
<keyword evidence="1" id="KW-0479">Metal-binding</keyword>
<evidence type="ECO:0000259" key="2">
    <source>
        <dbReference type="PROSITE" id="PS50966"/>
    </source>
</evidence>
<accession>A0A651EHF8</accession>
<reference evidence="3" key="1">
    <citation type="submission" date="2018-10" db="EMBL/GenBank/DDBJ databases">
        <title>Metagenomes of soda lake microbial mats from the interior of British Columbia, Canada.</title>
        <authorList>
            <person name="Zorz J.K."/>
            <person name="Sharp C."/>
            <person name="Kleiner M."/>
            <person name="Dong X."/>
            <person name="Strous M."/>
        </authorList>
    </citation>
    <scope>NUCLEOTIDE SEQUENCE</scope>
    <source>
        <strain evidence="3">LCM1.Bin51</strain>
    </source>
</reference>
<dbReference type="Pfam" id="PF04434">
    <property type="entry name" value="SWIM"/>
    <property type="match status" value="1"/>
</dbReference>
<name>A0A651EHF8_9BACI</name>
<sequence>MRLDELTEEELKQDLQVPEQLKIARVYKEEQSVKEIFWDYDKKHFRTYVERYSQTFTVDVQPDVKLNIIKTACSCGRGEAPCVHVLTSLLHMSDYN</sequence>
<keyword evidence="1" id="KW-0862">Zinc</keyword>
<evidence type="ECO:0000313" key="3">
    <source>
        <dbReference type="EMBL" id="TVP88392.1"/>
    </source>
</evidence>
<feature type="non-terminal residue" evidence="3">
    <location>
        <position position="96"/>
    </location>
</feature>
<proteinExistence type="predicted"/>
<feature type="domain" description="SWIM-type" evidence="2">
    <location>
        <begin position="56"/>
        <end position="93"/>
    </location>
</feature>
<dbReference type="EMBL" id="REBZ01000024">
    <property type="protein sequence ID" value="TVP88392.1"/>
    <property type="molecule type" value="Genomic_DNA"/>
</dbReference>
<dbReference type="PROSITE" id="PS50966">
    <property type="entry name" value="ZF_SWIM"/>
    <property type="match status" value="1"/>
</dbReference>